<keyword evidence="2" id="KW-0732">Signal</keyword>
<feature type="chain" id="PRO_5044547273" description="Glycoside hydrolase family 2 catalytic domain-containing protein" evidence="2">
    <location>
        <begin position="26"/>
        <end position="474"/>
    </location>
</feature>
<evidence type="ECO:0000259" key="3">
    <source>
        <dbReference type="Pfam" id="PF02836"/>
    </source>
</evidence>
<dbReference type="KEGG" id="xcm:J164_00913"/>
<dbReference type="InterPro" id="IPR006103">
    <property type="entry name" value="Glyco_hydro_2_cat"/>
</dbReference>
<dbReference type="SUPFAM" id="SSF51445">
    <property type="entry name" value="(Trans)glycosidases"/>
    <property type="match status" value="1"/>
</dbReference>
<dbReference type="GO" id="GO:0004553">
    <property type="term" value="F:hydrolase activity, hydrolyzing O-glycosyl compounds"/>
    <property type="evidence" value="ECO:0007669"/>
    <property type="project" value="InterPro"/>
</dbReference>
<accession>A0A0U5BNN3</accession>
<feature type="region of interest" description="Disordered" evidence="1">
    <location>
        <begin position="436"/>
        <end position="474"/>
    </location>
</feature>
<dbReference type="KEGG" id="xcr:J163_00913"/>
<proteinExistence type="predicted"/>
<dbReference type="EMBL" id="CCXZ01000024">
    <property type="protein sequence ID" value="CEG14563.1"/>
    <property type="molecule type" value="Genomic_DNA"/>
</dbReference>
<feature type="signal peptide" evidence="2">
    <location>
        <begin position="1"/>
        <end position="25"/>
    </location>
</feature>
<reference evidence="4 6" key="1">
    <citation type="submission" date="2014-09" db="EMBL/GenBank/DDBJ databases">
        <authorList>
            <person name="Regsiter A."/>
        </authorList>
    </citation>
    <scope>NUCLEOTIDE SEQUENCE [LARGE SCALE GENOMIC DNA]</scope>
</reference>
<dbReference type="AlphaFoldDB" id="A0A0U5BNN3"/>
<comment type="caution">
    <text evidence="4">The sequence shown here is derived from an EMBL/GenBank/DDBJ whole genome shotgun (WGS) entry which is preliminary data.</text>
</comment>
<name>A0A0U5BNN3_XANCI</name>
<dbReference type="Gene3D" id="3.20.20.80">
    <property type="entry name" value="Glycosidases"/>
    <property type="match status" value="1"/>
</dbReference>
<dbReference type="KEGG" id="xcn:J169_00913"/>
<organism evidence="4 6">
    <name type="scientific">Xanthomonas citri pv. citri</name>
    <dbReference type="NCBI Taxonomy" id="611301"/>
    <lineage>
        <taxon>Bacteria</taxon>
        <taxon>Pseudomonadati</taxon>
        <taxon>Pseudomonadota</taxon>
        <taxon>Gammaproteobacteria</taxon>
        <taxon>Lysobacterales</taxon>
        <taxon>Lysobacteraceae</taxon>
        <taxon>Xanthomonas</taxon>
    </lineage>
</organism>
<dbReference type="PATRIC" id="fig|434928.28.peg.895"/>
<gene>
    <name evidence="5" type="ORF">GUH15_19680</name>
    <name evidence="4" type="ORF">XAC3562_120027</name>
</gene>
<protein>
    <recommendedName>
        <fullName evidence="3">Glycoside hydrolase family 2 catalytic domain-containing protein</fullName>
    </recommendedName>
</protein>
<dbReference type="EMBL" id="JAABFR010001479">
    <property type="protein sequence ID" value="MBD4338227.1"/>
    <property type="molecule type" value="Genomic_DNA"/>
</dbReference>
<dbReference type="KEGG" id="xcu:J159_00914"/>
<dbReference type="Proteomes" id="UP000052230">
    <property type="component" value="Unassembled WGS sequence"/>
</dbReference>
<dbReference type="Pfam" id="PF02836">
    <property type="entry name" value="Glyco_hydro_2_C"/>
    <property type="match status" value="1"/>
</dbReference>
<evidence type="ECO:0000313" key="5">
    <source>
        <dbReference type="EMBL" id="MBD4338227.1"/>
    </source>
</evidence>
<dbReference type="Proteomes" id="UP000653002">
    <property type="component" value="Unassembled WGS sequence"/>
</dbReference>
<evidence type="ECO:0000256" key="1">
    <source>
        <dbReference type="SAM" id="MobiDB-lite"/>
    </source>
</evidence>
<evidence type="ECO:0000256" key="2">
    <source>
        <dbReference type="SAM" id="SignalP"/>
    </source>
</evidence>
<sequence>MQLPWNARVIALCVLALSASTQVSAAQVRIAQEADGYRLLVDGAPFVIKGAGLGNGSMETLAARGGNALRTWRVDPDPQRQRALLDRAQRNGLKVAVGIELGNQRHGFDYDDAAAVKQQLQRVLAQVRQSAAHPAVLMWVVGNELNLDYTNPKVWNAVGEIAEAIHAIDPDHPVTTTLAGFDKQLIDQLKTRAPALDLIAVQLYGDIAALPQKLHESGWRGPYVVTEWGPTGHWESPTTRWGAPIEDDSTRKALLLEQRYRSYIASDTRQGLGSFVFLWGDKQERTPTWYGLFLPSGEATPSVDTLQLLWTGQWPASRAPAVSALTLAGQRATDSVRLRPGQTVTARIRASGASVLRYDWHVRTESTARSIGGDPETLPPLVDAAIAPNRVAGDRSGARGSGEEVRLIAPPPGNYRLFVEVRDDAGRAGYANLPFRVLPPSPPRDKARRNRRSTICIHRDEAILSPDDPPEPPR</sequence>
<dbReference type="KEGG" id="xcw:J162_00913"/>
<dbReference type="InterPro" id="IPR017853">
    <property type="entry name" value="GH"/>
</dbReference>
<feature type="domain" description="Glycoside hydrolase family 2 catalytic" evidence="3">
    <location>
        <begin position="93"/>
        <end position="180"/>
    </location>
</feature>
<evidence type="ECO:0000313" key="4">
    <source>
        <dbReference type="EMBL" id="CEG14563.1"/>
    </source>
</evidence>
<keyword evidence="6" id="KW-1185">Reference proteome</keyword>
<evidence type="ECO:0000313" key="6">
    <source>
        <dbReference type="Proteomes" id="UP000052230"/>
    </source>
</evidence>
<dbReference type="KEGG" id="xcf:J172_00908"/>
<dbReference type="OMA" id="VWFNLLP"/>
<reference evidence="5" key="2">
    <citation type="submission" date="2020-01" db="EMBL/GenBank/DDBJ databases">
        <authorList>
            <person name="Richard D."/>
        </authorList>
    </citation>
    <scope>NUCLEOTIDE SEQUENCE</scope>
    <source>
        <strain evidence="5">JP541</strain>
    </source>
</reference>
<dbReference type="GO" id="GO:0005975">
    <property type="term" value="P:carbohydrate metabolic process"/>
    <property type="evidence" value="ECO:0007669"/>
    <property type="project" value="InterPro"/>
</dbReference>